<dbReference type="CDD" id="cd00085">
    <property type="entry name" value="HNHc"/>
    <property type="match status" value="1"/>
</dbReference>
<feature type="domain" description="HNH nuclease" evidence="2">
    <location>
        <begin position="59"/>
        <end position="108"/>
    </location>
</feature>
<keyword evidence="1" id="KW-1133">Transmembrane helix</keyword>
<dbReference type="InterPro" id="IPR002711">
    <property type="entry name" value="HNH"/>
</dbReference>
<sequence length="145" mass="16366">MLPVDPWILAAVVALAVLTVVVLLALAVLTVVVLIARRRPGARDERRMYTALERAQGFGRAAQQCEYDRWLLWRCTRTAQHGDHFYPWSRGGATSMRNFVAACGRCNTSKGARIPTSTQRLRIERRRRKYFPAGTPVGVGEWVRA</sequence>
<evidence type="ECO:0000259" key="2">
    <source>
        <dbReference type="SMART" id="SM00507"/>
    </source>
</evidence>
<reference evidence="3 4" key="1">
    <citation type="journal article" date="2013" name="Genome Announc.">
        <title>Whole-genome sequences of five oyster-associated bacteria show potential for crude oil hydrocarbon degradation.</title>
        <authorList>
            <person name="Chauhan A."/>
            <person name="Green S."/>
            <person name="Pathak A."/>
            <person name="Thomas J."/>
            <person name="Venkatramanan R."/>
        </authorList>
    </citation>
    <scope>NUCLEOTIDE SEQUENCE [LARGE SCALE GENOMIC DNA]</scope>
    <source>
        <strain evidence="3 4">MF109</strain>
    </source>
</reference>
<protein>
    <recommendedName>
        <fullName evidence="2">HNH nuclease domain-containing protein</fullName>
    </recommendedName>
</protein>
<dbReference type="InterPro" id="IPR052892">
    <property type="entry name" value="NA-targeting_endonuclease"/>
</dbReference>
<dbReference type="EMBL" id="ATAO01000206">
    <property type="protein sequence ID" value="EQM74846.1"/>
    <property type="molecule type" value="Genomic_DNA"/>
</dbReference>
<keyword evidence="1" id="KW-0472">Membrane</keyword>
<dbReference type="GO" id="GO:0004519">
    <property type="term" value="F:endonuclease activity"/>
    <property type="evidence" value="ECO:0007669"/>
    <property type="project" value="InterPro"/>
</dbReference>
<dbReference type="GO" id="GO:0008270">
    <property type="term" value="F:zinc ion binding"/>
    <property type="evidence" value="ECO:0007669"/>
    <property type="project" value="InterPro"/>
</dbReference>
<gene>
    <name evidence="3" type="ORF">L687_05145</name>
</gene>
<name>T5K4N1_MICMQ</name>
<dbReference type="Pfam" id="PF01844">
    <property type="entry name" value="HNH"/>
    <property type="match status" value="1"/>
</dbReference>
<evidence type="ECO:0000313" key="4">
    <source>
        <dbReference type="Proteomes" id="UP000016033"/>
    </source>
</evidence>
<dbReference type="PANTHER" id="PTHR33877:SF2">
    <property type="entry name" value="OS07G0170200 PROTEIN"/>
    <property type="match status" value="1"/>
</dbReference>
<proteinExistence type="predicted"/>
<keyword evidence="1" id="KW-0812">Transmembrane</keyword>
<dbReference type="GO" id="GO:0003676">
    <property type="term" value="F:nucleic acid binding"/>
    <property type="evidence" value="ECO:0007669"/>
    <property type="project" value="InterPro"/>
</dbReference>
<dbReference type="AlphaFoldDB" id="T5K4N1"/>
<evidence type="ECO:0000256" key="1">
    <source>
        <dbReference type="SAM" id="Phobius"/>
    </source>
</evidence>
<evidence type="ECO:0000313" key="3">
    <source>
        <dbReference type="EMBL" id="EQM74846.1"/>
    </source>
</evidence>
<dbReference type="SMART" id="SM00507">
    <property type="entry name" value="HNHc"/>
    <property type="match status" value="1"/>
</dbReference>
<organism evidence="3 4">
    <name type="scientific">Microbacterium maritypicum MF109</name>
    <dbReference type="NCBI Taxonomy" id="1333857"/>
    <lineage>
        <taxon>Bacteria</taxon>
        <taxon>Bacillati</taxon>
        <taxon>Actinomycetota</taxon>
        <taxon>Actinomycetes</taxon>
        <taxon>Micrococcales</taxon>
        <taxon>Microbacteriaceae</taxon>
        <taxon>Microbacterium</taxon>
    </lineage>
</organism>
<dbReference type="InterPro" id="IPR003615">
    <property type="entry name" value="HNH_nuc"/>
</dbReference>
<dbReference type="PANTHER" id="PTHR33877">
    <property type="entry name" value="SLL1193 PROTEIN"/>
    <property type="match status" value="1"/>
</dbReference>
<dbReference type="Gene3D" id="1.10.30.50">
    <property type="match status" value="1"/>
</dbReference>
<dbReference type="Proteomes" id="UP000016033">
    <property type="component" value="Unassembled WGS sequence"/>
</dbReference>
<feature type="transmembrane region" description="Helical" evidence="1">
    <location>
        <begin position="6"/>
        <end position="36"/>
    </location>
</feature>
<accession>T5K4N1</accession>
<comment type="caution">
    <text evidence="3">The sequence shown here is derived from an EMBL/GenBank/DDBJ whole genome shotgun (WGS) entry which is preliminary data.</text>
</comment>